<sequence length="60" mass="7142">MRNIAEDNLFLSRALTHYQGLLLISKYSWPYHCLYLLTNEKLWCRINEGHSSDRTISVEK</sequence>
<organism evidence="1">
    <name type="scientific">Arion vulgaris</name>
    <dbReference type="NCBI Taxonomy" id="1028688"/>
    <lineage>
        <taxon>Eukaryota</taxon>
        <taxon>Metazoa</taxon>
        <taxon>Spiralia</taxon>
        <taxon>Lophotrochozoa</taxon>
        <taxon>Mollusca</taxon>
        <taxon>Gastropoda</taxon>
        <taxon>Heterobranchia</taxon>
        <taxon>Euthyneura</taxon>
        <taxon>Panpulmonata</taxon>
        <taxon>Eupulmonata</taxon>
        <taxon>Stylommatophora</taxon>
        <taxon>Helicina</taxon>
        <taxon>Arionoidea</taxon>
        <taxon>Arionidae</taxon>
        <taxon>Arion</taxon>
    </lineage>
</organism>
<proteinExistence type="predicted"/>
<name>A0A0B7C5N2_9EUPU</name>
<reference evidence="1" key="1">
    <citation type="submission" date="2014-12" db="EMBL/GenBank/DDBJ databases">
        <title>Insight into the proteome of Arion vulgaris.</title>
        <authorList>
            <person name="Aradska J."/>
            <person name="Bulat T."/>
            <person name="Smidak R."/>
            <person name="Sarate P."/>
            <person name="Gangsoo J."/>
            <person name="Sialana F."/>
            <person name="Bilban M."/>
            <person name="Lubec G."/>
        </authorList>
    </citation>
    <scope>NUCLEOTIDE SEQUENCE</scope>
    <source>
        <tissue evidence="1">Skin</tissue>
    </source>
</reference>
<dbReference type="EMBL" id="HACG01053060">
    <property type="protein sequence ID" value="CEK99931.1"/>
    <property type="molecule type" value="Transcribed_RNA"/>
</dbReference>
<protein>
    <submittedName>
        <fullName evidence="1">Uncharacterized protein</fullName>
    </submittedName>
</protein>
<evidence type="ECO:0000313" key="1">
    <source>
        <dbReference type="EMBL" id="CEK99931.1"/>
    </source>
</evidence>
<feature type="non-terminal residue" evidence="1">
    <location>
        <position position="60"/>
    </location>
</feature>
<dbReference type="AlphaFoldDB" id="A0A0B7C5N2"/>
<accession>A0A0B7C5N2</accession>
<gene>
    <name evidence="1" type="primary">ORF222474</name>
</gene>